<comment type="caution">
    <text evidence="1">The sequence shown here is derived from an EMBL/GenBank/DDBJ whole genome shotgun (WGS) entry which is preliminary data.</text>
</comment>
<proteinExistence type="predicted"/>
<sequence>MPRIGGWEEYGLCFGVFRCGTLSSKTFSLKKEDRLPSLALEANPLEVAVKDEFFLSIMFFVMSHNAMSQGKKVAIGFQSYDLTRIANVRVPDMFLAEAAFPTSTTHPSCLSLGRLYRQVTRTELEGSFLSSVDLICNAIRHPFFSWIQRFDFLNGTEAIRREFHSTQPVQ</sequence>
<organism evidence="1 2">
    <name type="scientific">Catharanthus roseus</name>
    <name type="common">Madagascar periwinkle</name>
    <name type="synonym">Vinca rosea</name>
    <dbReference type="NCBI Taxonomy" id="4058"/>
    <lineage>
        <taxon>Eukaryota</taxon>
        <taxon>Viridiplantae</taxon>
        <taxon>Streptophyta</taxon>
        <taxon>Embryophyta</taxon>
        <taxon>Tracheophyta</taxon>
        <taxon>Spermatophyta</taxon>
        <taxon>Magnoliopsida</taxon>
        <taxon>eudicotyledons</taxon>
        <taxon>Gunneridae</taxon>
        <taxon>Pentapetalae</taxon>
        <taxon>asterids</taxon>
        <taxon>lamiids</taxon>
        <taxon>Gentianales</taxon>
        <taxon>Apocynaceae</taxon>
        <taxon>Rauvolfioideae</taxon>
        <taxon>Vinceae</taxon>
        <taxon>Catharanthinae</taxon>
        <taxon>Catharanthus</taxon>
    </lineage>
</organism>
<evidence type="ECO:0000313" key="2">
    <source>
        <dbReference type="Proteomes" id="UP001060085"/>
    </source>
</evidence>
<name>A0ACC0ATX8_CATRO</name>
<protein>
    <submittedName>
        <fullName evidence="1">Uncharacterized protein</fullName>
    </submittedName>
</protein>
<reference evidence="2" key="1">
    <citation type="journal article" date="2023" name="Nat. Plants">
        <title>Single-cell RNA sequencing provides a high-resolution roadmap for understanding the multicellular compartmentation of specialized metabolism.</title>
        <authorList>
            <person name="Sun S."/>
            <person name="Shen X."/>
            <person name="Li Y."/>
            <person name="Li Y."/>
            <person name="Wang S."/>
            <person name="Li R."/>
            <person name="Zhang H."/>
            <person name="Shen G."/>
            <person name="Guo B."/>
            <person name="Wei J."/>
            <person name="Xu J."/>
            <person name="St-Pierre B."/>
            <person name="Chen S."/>
            <person name="Sun C."/>
        </authorList>
    </citation>
    <scope>NUCLEOTIDE SEQUENCE [LARGE SCALE GENOMIC DNA]</scope>
</reference>
<dbReference type="EMBL" id="CM044705">
    <property type="protein sequence ID" value="KAI5664330.1"/>
    <property type="molecule type" value="Genomic_DNA"/>
</dbReference>
<dbReference type="Proteomes" id="UP001060085">
    <property type="component" value="Linkage Group LG05"/>
</dbReference>
<evidence type="ECO:0000313" key="1">
    <source>
        <dbReference type="EMBL" id="KAI5664330.1"/>
    </source>
</evidence>
<keyword evidence="2" id="KW-1185">Reference proteome</keyword>
<gene>
    <name evidence="1" type="ORF">M9H77_23653</name>
</gene>
<accession>A0ACC0ATX8</accession>